<dbReference type="PANTHER" id="PTHR30352:SF2">
    <property type="entry name" value="ANAEROBIC RIBONUCLEOSIDE-TRIPHOSPHATE REDUCTASE-ACTIVATING PROTEIN"/>
    <property type="match status" value="1"/>
</dbReference>
<evidence type="ECO:0000313" key="8">
    <source>
        <dbReference type="Proteomes" id="UP001606300"/>
    </source>
</evidence>
<dbReference type="SFLD" id="SFLDS00029">
    <property type="entry name" value="Radical_SAM"/>
    <property type="match status" value="1"/>
</dbReference>
<evidence type="ECO:0000256" key="6">
    <source>
        <dbReference type="ARBA" id="ARBA00023014"/>
    </source>
</evidence>
<evidence type="ECO:0000256" key="5">
    <source>
        <dbReference type="ARBA" id="ARBA00023004"/>
    </source>
</evidence>
<evidence type="ECO:0000256" key="1">
    <source>
        <dbReference type="ARBA" id="ARBA00001966"/>
    </source>
</evidence>
<proteinExistence type="predicted"/>
<dbReference type="SFLD" id="SFLDG01066">
    <property type="entry name" value="organic_radical-activating_enz"/>
    <property type="match status" value="1"/>
</dbReference>
<dbReference type="SFLD" id="SFLDF00299">
    <property type="entry name" value="anaerobic_ribonucleoside-triph"/>
    <property type="match status" value="1"/>
</dbReference>
<dbReference type="Pfam" id="PF13353">
    <property type="entry name" value="Fer4_12"/>
    <property type="match status" value="1"/>
</dbReference>
<keyword evidence="5" id="KW-0408">Iron</keyword>
<keyword evidence="3" id="KW-0949">S-adenosyl-L-methionine</keyword>
<dbReference type="InterPro" id="IPR034457">
    <property type="entry name" value="Organic_radical-activating"/>
</dbReference>
<keyword evidence="6" id="KW-0411">Iron-sulfur</keyword>
<dbReference type="EMBL" id="JBIGHY010000006">
    <property type="protein sequence ID" value="MFG6415493.1"/>
    <property type="molecule type" value="Genomic_DNA"/>
</dbReference>
<name>A0ABW7ES87_9BURK</name>
<evidence type="ECO:0000256" key="4">
    <source>
        <dbReference type="ARBA" id="ARBA00022723"/>
    </source>
</evidence>
<comment type="cofactor">
    <cofactor evidence="1">
        <name>[4Fe-4S] cluster</name>
        <dbReference type="ChEBI" id="CHEBI:49883"/>
    </cofactor>
</comment>
<keyword evidence="8" id="KW-1185">Reference proteome</keyword>
<dbReference type="SFLD" id="SFLDG01063">
    <property type="entry name" value="activating_enzymes__group_1"/>
    <property type="match status" value="1"/>
</dbReference>
<dbReference type="SUPFAM" id="SSF102114">
    <property type="entry name" value="Radical SAM enzymes"/>
    <property type="match status" value="1"/>
</dbReference>
<dbReference type="InterPro" id="IPR007197">
    <property type="entry name" value="rSAM"/>
</dbReference>
<dbReference type="PANTHER" id="PTHR30352">
    <property type="entry name" value="PYRUVATE FORMATE-LYASE-ACTIVATING ENZYME"/>
    <property type="match status" value="1"/>
</dbReference>
<evidence type="ECO:0000256" key="2">
    <source>
        <dbReference type="ARBA" id="ARBA00022485"/>
    </source>
</evidence>
<dbReference type="Gene3D" id="3.20.20.70">
    <property type="entry name" value="Aldolase class I"/>
    <property type="match status" value="1"/>
</dbReference>
<organism evidence="7 8">
    <name type="scientific">Pelomonas dachongensis</name>
    <dbReference type="NCBI Taxonomy" id="3299029"/>
    <lineage>
        <taxon>Bacteria</taxon>
        <taxon>Pseudomonadati</taxon>
        <taxon>Pseudomonadota</taxon>
        <taxon>Betaproteobacteria</taxon>
        <taxon>Burkholderiales</taxon>
        <taxon>Sphaerotilaceae</taxon>
        <taxon>Roseateles</taxon>
    </lineage>
</organism>
<gene>
    <name evidence="7" type="ORF">ACG02S_16475</name>
</gene>
<keyword evidence="2" id="KW-0004">4Fe-4S</keyword>
<sequence length="202" mass="22487">MTQDAWLNVASWLPCTEAEGPGRRAALWVQGCDKRCPGCCNPGMLQFTERELLPAAEIVRRLSIARSTFDIEGVTFLGGEPMLQARGLAQVALAARAMGLSVMVFTGYTLDELEAVQPVAWQDLLQVTDVLVDGPYLAQNPDRERRWIGSTNQGVHYLSNRYESSIERLPKAGRDVEMRFGLDGAVRINGWPVRMIRPRKAL</sequence>
<dbReference type="InterPro" id="IPR058240">
    <property type="entry name" value="rSAM_sf"/>
</dbReference>
<keyword evidence="4" id="KW-0479">Metal-binding</keyword>
<evidence type="ECO:0000313" key="7">
    <source>
        <dbReference type="EMBL" id="MFG6415493.1"/>
    </source>
</evidence>
<protein>
    <submittedName>
        <fullName evidence="7">4Fe-4S single cluster domain-containing protein</fullName>
    </submittedName>
</protein>
<accession>A0ABW7ES87</accession>
<dbReference type="Proteomes" id="UP001606300">
    <property type="component" value="Unassembled WGS sequence"/>
</dbReference>
<comment type="caution">
    <text evidence="7">The sequence shown here is derived from an EMBL/GenBank/DDBJ whole genome shotgun (WGS) entry which is preliminary data.</text>
</comment>
<dbReference type="InterPro" id="IPR013785">
    <property type="entry name" value="Aldolase_TIM"/>
</dbReference>
<dbReference type="RefSeq" id="WP_394471565.1">
    <property type="nucleotide sequence ID" value="NZ_JBIGHY010000006.1"/>
</dbReference>
<reference evidence="7 8" key="1">
    <citation type="submission" date="2024-09" db="EMBL/GenBank/DDBJ databases">
        <title>Novel species of the genus Pelomonas and Roseateles isolated from streams.</title>
        <authorList>
            <person name="Lu H."/>
        </authorList>
    </citation>
    <scope>NUCLEOTIDE SEQUENCE [LARGE SCALE GENOMIC DNA]</scope>
    <source>
        <strain evidence="7 8">DC23W</strain>
    </source>
</reference>
<evidence type="ECO:0000256" key="3">
    <source>
        <dbReference type="ARBA" id="ARBA00022691"/>
    </source>
</evidence>
<dbReference type="CDD" id="cd01335">
    <property type="entry name" value="Radical_SAM"/>
    <property type="match status" value="1"/>
</dbReference>
<dbReference type="InterPro" id="IPR012837">
    <property type="entry name" value="NrdG"/>
</dbReference>